<keyword evidence="3" id="KW-0732">Signal</keyword>
<dbReference type="PANTHER" id="PTHR47447">
    <property type="entry name" value="OS03G0856100 PROTEIN"/>
    <property type="match status" value="1"/>
</dbReference>
<keyword evidence="1" id="KW-0677">Repeat</keyword>
<dbReference type="PANTHER" id="PTHR47447:SF17">
    <property type="entry name" value="OS12G0638900 PROTEIN"/>
    <property type="match status" value="1"/>
</dbReference>
<feature type="chain" id="PRO_5007865385" description="Pentacotripeptide-repeat region of PRORP domain-containing protein" evidence="3">
    <location>
        <begin position="22"/>
        <end position="805"/>
    </location>
</feature>
<dbReference type="AlphaFoldDB" id="A0A165QYD8"/>
<dbReference type="Gene3D" id="1.25.40.10">
    <property type="entry name" value="Tetratricopeptide repeat domain"/>
    <property type="match status" value="1"/>
</dbReference>
<name>A0A165QYD8_9AGAM</name>
<evidence type="ECO:0000256" key="1">
    <source>
        <dbReference type="ARBA" id="ARBA00022737"/>
    </source>
</evidence>
<dbReference type="InterPro" id="IPR011990">
    <property type="entry name" value="TPR-like_helical_dom_sf"/>
</dbReference>
<dbReference type="InParanoid" id="A0A165QYD8"/>
<dbReference type="EMBL" id="KV425589">
    <property type="protein sequence ID" value="KZT23052.1"/>
    <property type="molecule type" value="Genomic_DNA"/>
</dbReference>
<dbReference type="Proteomes" id="UP000076761">
    <property type="component" value="Unassembled WGS sequence"/>
</dbReference>
<dbReference type="OrthoDB" id="5588846at2759"/>
<sequence length="805" mass="91566">MSKHLLLPQALLDLTWLRVSACSESAVSQRSRNLNAFRNGAMKRHMSQAALAHAPRSLPTELDVMPVDNALYAHRKRKQNKAIAAGNVEALSDLERRVEALKSKVLVEETMMDISPYSEDQLLSIYEDILSPASEQQQSPARAQVPVEEQDRHAIQALCSRLFQPDGSSETPSIRRIVAQIESVMDKARAAMETQGQGSEMRKTQPQLAPVKLREFESLIRIAILENEPGTAERALRLMKRVGPTTISKEDISDKIINWYALRGDIENVMRLLKKYDKGTPTESQRHLHIKAYVNATPVQTFPETALSLLHDYESRGLPAPIKTYTMCIFSLFKVANATASAQAWDLFSHMRYVAHPDPDAKLYALMMRACAKAFPSSLAVNRSEPERALDLWTEMTVDKRIEPTVETYNSVISALASSGEREYVMEGFRIAKEMLDGWRDARGVPRFLPDEHTFVALLDGAKRIRDLARVRWILAEMVKETQERGLELKSDVMWHVFHAYAAYRPPFRREDTQLVEDKAGDVQEKEKENKDEARETAPIVLDSEGRFPHVPPQSHGEVLREVDFLFSRITERDPESSRNSHNPFHRVQLSTKLLNAYLSVYHAHASLEDTQALWKTLFAQHGVAKNAHTYTEALERCSYRSKKREREVAVKFAKEIWLEWRQIERQWLEDPNGLAVQGVNARMVERMHSAMIRVITSVGALDDALLHLAAFVQVYPPTNIREAPPLSPLRSTRTTLDAPRPLVRLTSAIDVPDDTVPPLLTFSDLELLHHRLVAAFDREGVNYVKWVCKAYEGSLRARRENVMK</sequence>
<evidence type="ECO:0008006" key="6">
    <source>
        <dbReference type="Google" id="ProtNLM"/>
    </source>
</evidence>
<protein>
    <recommendedName>
        <fullName evidence="6">Pentacotripeptide-repeat region of PRORP domain-containing protein</fullName>
    </recommendedName>
</protein>
<feature type="signal peptide" evidence="3">
    <location>
        <begin position="1"/>
        <end position="21"/>
    </location>
</feature>
<evidence type="ECO:0000313" key="4">
    <source>
        <dbReference type="EMBL" id="KZT23052.1"/>
    </source>
</evidence>
<organism evidence="4 5">
    <name type="scientific">Neolentinus lepideus HHB14362 ss-1</name>
    <dbReference type="NCBI Taxonomy" id="1314782"/>
    <lineage>
        <taxon>Eukaryota</taxon>
        <taxon>Fungi</taxon>
        <taxon>Dikarya</taxon>
        <taxon>Basidiomycota</taxon>
        <taxon>Agaricomycotina</taxon>
        <taxon>Agaricomycetes</taxon>
        <taxon>Gloeophyllales</taxon>
        <taxon>Gloeophyllaceae</taxon>
        <taxon>Neolentinus</taxon>
    </lineage>
</organism>
<reference evidence="4 5" key="1">
    <citation type="journal article" date="2016" name="Mol. Biol. Evol.">
        <title>Comparative Genomics of Early-Diverging Mushroom-Forming Fungi Provides Insights into the Origins of Lignocellulose Decay Capabilities.</title>
        <authorList>
            <person name="Nagy L.G."/>
            <person name="Riley R."/>
            <person name="Tritt A."/>
            <person name="Adam C."/>
            <person name="Daum C."/>
            <person name="Floudas D."/>
            <person name="Sun H."/>
            <person name="Yadav J.S."/>
            <person name="Pangilinan J."/>
            <person name="Larsson K.H."/>
            <person name="Matsuura K."/>
            <person name="Barry K."/>
            <person name="Labutti K."/>
            <person name="Kuo R."/>
            <person name="Ohm R.A."/>
            <person name="Bhattacharya S.S."/>
            <person name="Shirouzu T."/>
            <person name="Yoshinaga Y."/>
            <person name="Martin F.M."/>
            <person name="Grigoriev I.V."/>
            <person name="Hibbett D.S."/>
        </authorList>
    </citation>
    <scope>NUCLEOTIDE SEQUENCE [LARGE SCALE GENOMIC DNA]</scope>
    <source>
        <strain evidence="4 5">HHB14362 ss-1</strain>
    </source>
</reference>
<proteinExistence type="predicted"/>
<feature type="region of interest" description="Disordered" evidence="2">
    <location>
        <begin position="517"/>
        <end position="536"/>
    </location>
</feature>
<accession>A0A165QYD8</accession>
<dbReference type="STRING" id="1314782.A0A165QYD8"/>
<evidence type="ECO:0000256" key="3">
    <source>
        <dbReference type="SAM" id="SignalP"/>
    </source>
</evidence>
<keyword evidence="5" id="KW-1185">Reference proteome</keyword>
<feature type="non-terminal residue" evidence="4">
    <location>
        <position position="805"/>
    </location>
</feature>
<evidence type="ECO:0000256" key="2">
    <source>
        <dbReference type="SAM" id="MobiDB-lite"/>
    </source>
</evidence>
<gene>
    <name evidence="4" type="ORF">NEOLEDRAFT_1118650</name>
</gene>
<evidence type="ECO:0000313" key="5">
    <source>
        <dbReference type="Proteomes" id="UP000076761"/>
    </source>
</evidence>